<dbReference type="Proteomes" id="UP000595823">
    <property type="component" value="Chromosome"/>
</dbReference>
<evidence type="ECO:0000313" key="5">
    <source>
        <dbReference type="Proteomes" id="UP000595823"/>
    </source>
</evidence>
<keyword evidence="2" id="KW-0456">Lyase</keyword>
<dbReference type="PANTHER" id="PTHR36577">
    <property type="entry name" value="DUF521 DOMAIN PROTEIN (AFU_ORTHOLOGUE AFUA_6G00490)"/>
    <property type="match status" value="1"/>
</dbReference>
<dbReference type="InterPro" id="IPR007506">
    <property type="entry name" value="PMDh-L-like_dom"/>
</dbReference>
<keyword evidence="1" id="KW-0408">Iron</keyword>
<evidence type="ECO:0000259" key="3">
    <source>
        <dbReference type="Pfam" id="PF04412"/>
    </source>
</evidence>
<reference evidence="4 5" key="1">
    <citation type="submission" date="2020-06" db="EMBL/GenBank/DDBJ databases">
        <title>Genomic analysis of Salicibibacter sp. NKC5-3.</title>
        <authorList>
            <person name="Oh Y.J."/>
        </authorList>
    </citation>
    <scope>NUCLEOTIDE SEQUENCE [LARGE SCALE GENOMIC DNA]</scope>
    <source>
        <strain evidence="4 5">NKC5-3</strain>
    </source>
</reference>
<organism evidence="4 5">
    <name type="scientific">Salicibibacter cibarius</name>
    <dbReference type="NCBI Taxonomy" id="2743000"/>
    <lineage>
        <taxon>Bacteria</taxon>
        <taxon>Bacillati</taxon>
        <taxon>Bacillota</taxon>
        <taxon>Bacilli</taxon>
        <taxon>Bacillales</taxon>
        <taxon>Bacillaceae</taxon>
        <taxon>Salicibibacter</taxon>
    </lineage>
</organism>
<evidence type="ECO:0000256" key="1">
    <source>
        <dbReference type="ARBA" id="ARBA00023004"/>
    </source>
</evidence>
<name>A0A7T6Z7Q5_9BACI</name>
<dbReference type="Gene3D" id="3.30.499.10">
    <property type="entry name" value="Aconitase, domain 3"/>
    <property type="match status" value="1"/>
</dbReference>
<protein>
    <submittedName>
        <fullName evidence="4">Aconitase X catalytic domain-containing protein</fullName>
    </submittedName>
</protein>
<dbReference type="Pfam" id="PF04412">
    <property type="entry name" value="AcnX"/>
    <property type="match status" value="1"/>
</dbReference>
<sequence>MNAISIDRSRWQEQGVSENYAMMADRLALAYEHMGAKPTFTCAPYQLPDPPVFGEHIAWAESNAVAYANSVIGSRTNRYGDFIDICAALTGRVPLSGYHLNKERLGTILIKLPDLRKIDSTFYPVLGYLVGSYVGSGVPVIDGLPDSPSSDDLKAFGAAAATAGAVGMFHMVGITPEAPTIEAAFGDNDPPEEWEITRDELIDVWKKLSTAHFQKVDQVLMGSPHFSLDECYKLSELVSGKYCDPRIEFLITTNDFVYERAKNKGLVAEIEKFGARFNTNICLCMLNNSIISKSKHTLMTNSGKFAHYGPGLLDRGIYFGSMENCVQTAIDGKLSITMPL</sequence>
<dbReference type="KEGG" id="scia:HUG15_20565"/>
<keyword evidence="5" id="KW-1185">Reference proteome</keyword>
<dbReference type="InterPro" id="IPR015931">
    <property type="entry name" value="Acnase/IPM_dHydase_lsu_aba_1/3"/>
</dbReference>
<dbReference type="GO" id="GO:0016829">
    <property type="term" value="F:lyase activity"/>
    <property type="evidence" value="ECO:0007669"/>
    <property type="project" value="UniProtKB-KW"/>
</dbReference>
<evidence type="ECO:0000313" key="4">
    <source>
        <dbReference type="EMBL" id="QQK78429.1"/>
    </source>
</evidence>
<dbReference type="PANTHER" id="PTHR36577:SF3">
    <property type="entry name" value="DUF521 DOMAIN PROTEIN (AFU_ORTHOLOGUE AFUA_6G00490)"/>
    <property type="match status" value="1"/>
</dbReference>
<dbReference type="AlphaFoldDB" id="A0A7T6Z7Q5"/>
<accession>A0A7T6Z7Q5</accession>
<proteinExistence type="predicted"/>
<gene>
    <name evidence="4" type="ORF">HUG15_20565</name>
</gene>
<dbReference type="EMBL" id="CP054705">
    <property type="protein sequence ID" value="QQK78429.1"/>
    <property type="molecule type" value="Genomic_DNA"/>
</dbReference>
<feature type="domain" description="Phosphomevalonate dehydratase large subunit-like" evidence="3">
    <location>
        <begin position="1"/>
        <end position="327"/>
    </location>
</feature>
<evidence type="ECO:0000256" key="2">
    <source>
        <dbReference type="ARBA" id="ARBA00023239"/>
    </source>
</evidence>